<feature type="transmembrane region" description="Helical" evidence="1">
    <location>
        <begin position="222"/>
        <end position="243"/>
    </location>
</feature>
<protein>
    <submittedName>
        <fullName evidence="2">DUF3307 domain-containing protein</fullName>
    </submittedName>
</protein>
<reference evidence="2 3" key="1">
    <citation type="submission" date="2023-09" db="EMBL/GenBank/DDBJ databases">
        <authorList>
            <person name="Rey-Velasco X."/>
        </authorList>
    </citation>
    <scope>NUCLEOTIDE SEQUENCE [LARGE SCALE GENOMIC DNA]</scope>
    <source>
        <strain evidence="2 3">W242</strain>
    </source>
</reference>
<name>A0ABU2YD97_9FLAO</name>
<evidence type="ECO:0000256" key="1">
    <source>
        <dbReference type="SAM" id="Phobius"/>
    </source>
</evidence>
<accession>A0ABU2YD97</accession>
<comment type="caution">
    <text evidence="2">The sequence shown here is derived from an EMBL/GenBank/DDBJ whole genome shotgun (WGS) entry which is preliminary data.</text>
</comment>
<evidence type="ECO:0000313" key="3">
    <source>
        <dbReference type="Proteomes" id="UP001254488"/>
    </source>
</evidence>
<keyword evidence="1" id="KW-0812">Transmembrane</keyword>
<keyword evidence="1" id="KW-1133">Transmembrane helix</keyword>
<dbReference type="RefSeq" id="WP_311331981.1">
    <property type="nucleotide sequence ID" value="NZ_JAVRHZ010000001.1"/>
</dbReference>
<dbReference type="Proteomes" id="UP001254488">
    <property type="component" value="Unassembled WGS sequence"/>
</dbReference>
<gene>
    <name evidence="2" type="ORF">RM538_03370</name>
</gene>
<organism evidence="2 3">
    <name type="scientific">Patiriisocius hiemis</name>
    <dbReference type="NCBI Taxonomy" id="3075604"/>
    <lineage>
        <taxon>Bacteria</taxon>
        <taxon>Pseudomonadati</taxon>
        <taxon>Bacteroidota</taxon>
        <taxon>Flavobacteriia</taxon>
        <taxon>Flavobacteriales</taxon>
        <taxon>Flavobacteriaceae</taxon>
        <taxon>Patiriisocius</taxon>
    </lineage>
</organism>
<keyword evidence="3" id="KW-1185">Reference proteome</keyword>
<feature type="transmembrane region" description="Helical" evidence="1">
    <location>
        <begin position="90"/>
        <end position="110"/>
    </location>
</feature>
<sequence length="244" mass="27504">MGFQEFIVLQFLAHVLADYFLQTNALANQKNTLGFKSRFLIWHTLIVFVTSWLLSFQIEFFIGSGVIAISHYFIDGIKAKYNNHSILKKSIFFIDQGLHILVLIIVSWLFTEYHGLKFIIELPIDANTIGIITAYLFCLKPTNILIKEVFKSSEIDVAITNMDIDTSLDTNELPNAGKLIGILERLLTLTFILVGQYAAVGFLIAAKSILRYKDTDTLKTEYVLIGTMLSFGTAVLLGILTSFF</sequence>
<dbReference type="Pfam" id="PF11750">
    <property type="entry name" value="DUF3307"/>
    <property type="match status" value="1"/>
</dbReference>
<dbReference type="InterPro" id="IPR021737">
    <property type="entry name" value="Phage_phiKZ_Orf197"/>
</dbReference>
<proteinExistence type="predicted"/>
<dbReference type="EMBL" id="JAVRHZ010000001">
    <property type="protein sequence ID" value="MDT0555028.1"/>
    <property type="molecule type" value="Genomic_DNA"/>
</dbReference>
<feature type="transmembrane region" description="Helical" evidence="1">
    <location>
        <begin position="186"/>
        <end position="210"/>
    </location>
</feature>
<evidence type="ECO:0000313" key="2">
    <source>
        <dbReference type="EMBL" id="MDT0555028.1"/>
    </source>
</evidence>
<keyword evidence="1" id="KW-0472">Membrane</keyword>
<feature type="transmembrane region" description="Helical" evidence="1">
    <location>
        <begin position="41"/>
        <end position="69"/>
    </location>
</feature>